<feature type="domain" description="ABC-2 type transporter transmembrane" evidence="7">
    <location>
        <begin position="52"/>
        <end position="220"/>
    </location>
</feature>
<evidence type="ECO:0000256" key="1">
    <source>
        <dbReference type="ARBA" id="ARBA00004651"/>
    </source>
</evidence>
<evidence type="ECO:0000256" key="6">
    <source>
        <dbReference type="SAM" id="Phobius"/>
    </source>
</evidence>
<keyword evidence="3 6" id="KW-0812">Transmembrane</keyword>
<evidence type="ECO:0000256" key="2">
    <source>
        <dbReference type="ARBA" id="ARBA00022475"/>
    </source>
</evidence>
<dbReference type="AlphaFoldDB" id="A0A2Z4Y820"/>
<name>A0A2Z4Y820_SUMC1</name>
<dbReference type="GO" id="GO:0005886">
    <property type="term" value="C:plasma membrane"/>
    <property type="evidence" value="ECO:0007669"/>
    <property type="project" value="UniProtKB-SubCell"/>
</dbReference>
<evidence type="ECO:0000313" key="8">
    <source>
        <dbReference type="EMBL" id="AXA37370.1"/>
    </source>
</evidence>
<organism evidence="8 9">
    <name type="scientific">Sumerlaea chitinivorans</name>
    <dbReference type="NCBI Taxonomy" id="2250252"/>
    <lineage>
        <taxon>Bacteria</taxon>
        <taxon>Candidatus Sumerlaeota</taxon>
        <taxon>Candidatus Sumerlaeia</taxon>
        <taxon>Candidatus Sumerlaeales</taxon>
        <taxon>Candidatus Sumerlaeaceae</taxon>
        <taxon>Candidatus Sumerlaea</taxon>
    </lineage>
</organism>
<evidence type="ECO:0000313" key="9">
    <source>
        <dbReference type="Proteomes" id="UP000262583"/>
    </source>
</evidence>
<evidence type="ECO:0000256" key="3">
    <source>
        <dbReference type="ARBA" id="ARBA00022692"/>
    </source>
</evidence>
<dbReference type="InterPro" id="IPR013525">
    <property type="entry name" value="ABC2_TM"/>
</dbReference>
<keyword evidence="4 6" id="KW-1133">Transmembrane helix</keyword>
<keyword evidence="5 6" id="KW-0472">Membrane</keyword>
<sequence length="242" mass="27435">MSNIWRIFKKEFGGYINSPSSYIFLIIFHILGTSMFFFVSGFFRNQQANLGGFFVFMPWLMLFFVPAVAMRIWAEEKKVGTDELLMTLPVKDYEVVLGKYLAALVLVALALILTFPVVLVVKYFADPHTPVDWGPIWCGYLGSLLMGASFLAMGVWASSLTRNQIIAFIISCAVGFVLILIGFPFIYQVLPGGETLARFSLYSHFLSLYRGVLDLADVVYYLSAIAFFLFLNIRSVESRKWK</sequence>
<dbReference type="PANTHER" id="PTHR30294:SF29">
    <property type="entry name" value="MULTIDRUG ABC TRANSPORTER PERMEASE YBHS-RELATED"/>
    <property type="match status" value="1"/>
</dbReference>
<evidence type="ECO:0000259" key="7">
    <source>
        <dbReference type="Pfam" id="PF12698"/>
    </source>
</evidence>
<proteinExistence type="predicted"/>
<feature type="transmembrane region" description="Helical" evidence="6">
    <location>
        <begin position="133"/>
        <end position="153"/>
    </location>
</feature>
<dbReference type="EMBL" id="CP030759">
    <property type="protein sequence ID" value="AXA37370.1"/>
    <property type="molecule type" value="Genomic_DNA"/>
</dbReference>
<dbReference type="Pfam" id="PF12698">
    <property type="entry name" value="ABC2_membrane_3"/>
    <property type="match status" value="1"/>
</dbReference>
<accession>A0A2Z4Y820</accession>
<protein>
    <submittedName>
        <fullName evidence="8">Gliding motility protein GldF</fullName>
    </submittedName>
</protein>
<feature type="transmembrane region" description="Helical" evidence="6">
    <location>
        <begin position="21"/>
        <end position="43"/>
    </location>
</feature>
<dbReference type="InterPro" id="IPR051449">
    <property type="entry name" value="ABC-2_transporter_component"/>
</dbReference>
<evidence type="ECO:0000256" key="4">
    <source>
        <dbReference type="ARBA" id="ARBA00022989"/>
    </source>
</evidence>
<feature type="transmembrane region" description="Helical" evidence="6">
    <location>
        <begin position="207"/>
        <end position="233"/>
    </location>
</feature>
<evidence type="ECO:0000256" key="5">
    <source>
        <dbReference type="ARBA" id="ARBA00023136"/>
    </source>
</evidence>
<dbReference type="GO" id="GO:0140359">
    <property type="term" value="F:ABC-type transporter activity"/>
    <property type="evidence" value="ECO:0007669"/>
    <property type="project" value="InterPro"/>
</dbReference>
<reference evidence="8 9" key="1">
    <citation type="submission" date="2018-05" db="EMBL/GenBank/DDBJ databases">
        <title>A metagenomic window into the 2 km-deep terrestrial subsurface aquifer revealed taxonomically and functionally diverse microbial community comprising novel uncultured bacterial lineages.</title>
        <authorList>
            <person name="Kadnikov V.V."/>
            <person name="Mardanov A.V."/>
            <person name="Beletsky A.V."/>
            <person name="Banks D."/>
            <person name="Pimenov N.V."/>
            <person name="Frank Y.A."/>
            <person name="Karnachuk O.V."/>
            <person name="Ravin N.V."/>
        </authorList>
    </citation>
    <scope>NUCLEOTIDE SEQUENCE [LARGE SCALE GENOMIC DNA]</scope>
    <source>
        <strain evidence="8">BY</strain>
    </source>
</reference>
<comment type="subcellular location">
    <subcellularLocation>
        <location evidence="1">Cell membrane</location>
        <topology evidence="1">Multi-pass membrane protein</topology>
    </subcellularLocation>
</comment>
<dbReference type="PANTHER" id="PTHR30294">
    <property type="entry name" value="MEMBRANE COMPONENT OF ABC TRANSPORTER YHHJ-RELATED"/>
    <property type="match status" value="1"/>
</dbReference>
<feature type="transmembrane region" description="Helical" evidence="6">
    <location>
        <begin position="55"/>
        <end position="74"/>
    </location>
</feature>
<keyword evidence="2" id="KW-1003">Cell membrane</keyword>
<dbReference type="KEGG" id="schv:BRCON_2628"/>
<feature type="transmembrane region" description="Helical" evidence="6">
    <location>
        <begin position="165"/>
        <end position="187"/>
    </location>
</feature>
<feature type="transmembrane region" description="Helical" evidence="6">
    <location>
        <begin position="95"/>
        <end position="121"/>
    </location>
</feature>
<gene>
    <name evidence="8" type="ORF">BRCON_2628</name>
</gene>
<dbReference type="Proteomes" id="UP000262583">
    <property type="component" value="Chromosome"/>
</dbReference>